<evidence type="ECO:0000313" key="1">
    <source>
        <dbReference type="EMBL" id="DAD66001.1"/>
    </source>
</evidence>
<dbReference type="EMBL" id="BK014652">
    <property type="protein sequence ID" value="DAD66001.1"/>
    <property type="molecule type" value="Genomic_DNA"/>
</dbReference>
<proteinExistence type="predicted"/>
<name>A0A8S5L7X8_9CAUD</name>
<accession>A0A8S5L7X8</accession>
<sequence length="37" mass="4300">MFKKRLKTAYSYAKKNTISAHFLPIPNIFIICITITI</sequence>
<reference evidence="1" key="1">
    <citation type="journal article" date="2021" name="Proc. Natl. Acad. Sci. U.S.A.">
        <title>A Catalog of Tens of Thousands of Viruses from Human Metagenomes Reveals Hidden Associations with Chronic Diseases.</title>
        <authorList>
            <person name="Tisza M.J."/>
            <person name="Buck C.B."/>
        </authorList>
    </citation>
    <scope>NUCLEOTIDE SEQUENCE</scope>
    <source>
        <strain evidence="1">CtKHS5</strain>
    </source>
</reference>
<organism evidence="1">
    <name type="scientific">Myoviridae sp. ctKHS5</name>
    <dbReference type="NCBI Taxonomy" id="2823541"/>
    <lineage>
        <taxon>Viruses</taxon>
        <taxon>Duplodnaviria</taxon>
        <taxon>Heunggongvirae</taxon>
        <taxon>Uroviricota</taxon>
        <taxon>Caudoviricetes</taxon>
    </lineage>
</organism>
<protein>
    <submittedName>
        <fullName evidence="1">Uncharacterized protein</fullName>
    </submittedName>
</protein>